<dbReference type="InterPro" id="IPR002938">
    <property type="entry name" value="FAD-bd"/>
</dbReference>
<dbReference type="PANTHER" id="PTHR43004:SF19">
    <property type="entry name" value="BINDING MONOOXYGENASE, PUTATIVE (JCVI)-RELATED"/>
    <property type="match status" value="1"/>
</dbReference>
<keyword evidence="2" id="KW-0285">Flavoprotein</keyword>
<keyword evidence="3" id="KW-0274">FAD</keyword>
<name>A0ABN3TK76_9ACTN</name>
<reference evidence="6 7" key="1">
    <citation type="journal article" date="2019" name="Int. J. Syst. Evol. Microbiol.">
        <title>The Global Catalogue of Microorganisms (GCM) 10K type strain sequencing project: providing services to taxonomists for standard genome sequencing and annotation.</title>
        <authorList>
            <consortium name="The Broad Institute Genomics Platform"/>
            <consortium name="The Broad Institute Genome Sequencing Center for Infectious Disease"/>
            <person name="Wu L."/>
            <person name="Ma J."/>
        </authorList>
    </citation>
    <scope>NUCLEOTIDE SEQUENCE [LARGE SCALE GENOMIC DNA]</scope>
    <source>
        <strain evidence="6 7">JCM 4542</strain>
    </source>
</reference>
<dbReference type="Gene3D" id="3.40.30.120">
    <property type="match status" value="1"/>
</dbReference>
<comment type="cofactor">
    <cofactor evidence="1">
        <name>FAD</name>
        <dbReference type="ChEBI" id="CHEBI:57692"/>
    </cofactor>
</comment>
<keyword evidence="7" id="KW-1185">Reference proteome</keyword>
<feature type="domain" description="FAD-binding" evidence="5">
    <location>
        <begin position="6"/>
        <end position="350"/>
    </location>
</feature>
<gene>
    <name evidence="6" type="ORF">GCM10010315_03610</name>
</gene>
<feature type="region of interest" description="Disordered" evidence="4">
    <location>
        <begin position="79"/>
        <end position="106"/>
    </location>
</feature>
<evidence type="ECO:0000313" key="7">
    <source>
        <dbReference type="Proteomes" id="UP001500886"/>
    </source>
</evidence>
<dbReference type="PANTHER" id="PTHR43004">
    <property type="entry name" value="TRK SYSTEM POTASSIUM UPTAKE PROTEIN"/>
    <property type="match status" value="1"/>
</dbReference>
<proteinExistence type="predicted"/>
<organism evidence="6 7">
    <name type="scientific">Streptomyces luteosporeus</name>
    <dbReference type="NCBI Taxonomy" id="173856"/>
    <lineage>
        <taxon>Bacteria</taxon>
        <taxon>Bacillati</taxon>
        <taxon>Actinomycetota</taxon>
        <taxon>Actinomycetes</taxon>
        <taxon>Kitasatosporales</taxon>
        <taxon>Streptomycetaceae</taxon>
        <taxon>Streptomyces</taxon>
    </lineage>
</organism>
<dbReference type="SUPFAM" id="SSF51905">
    <property type="entry name" value="FAD/NAD(P)-binding domain"/>
    <property type="match status" value="1"/>
</dbReference>
<sequence>MDPEHTEVLIAGAGPTGLVLAIDLARRGIPHRLVERSGRTFPGSRGAGIQPRTLEMFDDLGVVDAVLADSGPVLPIQNWDGRRRGEARPLAEPAADSPGTPYRTPRMLPQRRTVDILRTRLEELGGSVEFDTELTGFEQDADGVTATLGTGATVRARHLVATDGGRSTVRKALGVPFHGNDVTTGRAIVADLVLGGPDADAFDTDHWHMWPRAEGGLVTINQLPGATSKQIIAIFDDPGRELDIDRDATPEALGRLLSERTGHRLTVHEIHWASVYRPRVAMAERFRVGHVLLAGDAAHVHPPSGGQGLNTSVQDAYNLGWKLEAVLRRGADDTLLDTYDEERRGIAGGVLGLSQRVFRADRADGGFSVRGPETHQLTLGYRGGALSRETRRGLGPDAGADAAALRAGDRAPDAPLADGALFDAFRGPHFTVLVVGDEAGAVPVPEWVRVCRVPAEGYVKEAYGPGVFVIRPDGYVGLAADDVAGVPDYLRVVGG</sequence>
<dbReference type="Pfam" id="PF01494">
    <property type="entry name" value="FAD_binding_3"/>
    <property type="match status" value="1"/>
</dbReference>
<dbReference type="InterPro" id="IPR036188">
    <property type="entry name" value="FAD/NAD-bd_sf"/>
</dbReference>
<evidence type="ECO:0000313" key="6">
    <source>
        <dbReference type="EMBL" id="GAA2707995.1"/>
    </source>
</evidence>
<comment type="caution">
    <text evidence="6">The sequence shown here is derived from an EMBL/GenBank/DDBJ whole genome shotgun (WGS) entry which is preliminary data.</text>
</comment>
<dbReference type="Gene3D" id="3.30.70.2450">
    <property type="match status" value="1"/>
</dbReference>
<evidence type="ECO:0000256" key="2">
    <source>
        <dbReference type="ARBA" id="ARBA00022630"/>
    </source>
</evidence>
<evidence type="ECO:0000259" key="5">
    <source>
        <dbReference type="Pfam" id="PF01494"/>
    </source>
</evidence>
<dbReference type="Gene3D" id="3.50.50.60">
    <property type="entry name" value="FAD/NAD(P)-binding domain"/>
    <property type="match status" value="1"/>
</dbReference>
<evidence type="ECO:0000256" key="1">
    <source>
        <dbReference type="ARBA" id="ARBA00001974"/>
    </source>
</evidence>
<feature type="compositionally biased region" description="Basic and acidic residues" evidence="4">
    <location>
        <begin position="80"/>
        <end position="89"/>
    </location>
</feature>
<accession>A0ABN3TK76</accession>
<dbReference type="PRINTS" id="PR00420">
    <property type="entry name" value="RNGMNOXGNASE"/>
</dbReference>
<dbReference type="NCBIfam" id="NF004832">
    <property type="entry name" value="PRK06184.1"/>
    <property type="match status" value="1"/>
</dbReference>
<dbReference type="Proteomes" id="UP001500886">
    <property type="component" value="Unassembled WGS sequence"/>
</dbReference>
<evidence type="ECO:0000256" key="4">
    <source>
        <dbReference type="SAM" id="MobiDB-lite"/>
    </source>
</evidence>
<dbReference type="RefSeq" id="WP_344432789.1">
    <property type="nucleotide sequence ID" value="NZ_BAAASL010000001.1"/>
</dbReference>
<protein>
    <submittedName>
        <fullName evidence="6">FAD-dependent oxidoreductase</fullName>
    </submittedName>
</protein>
<evidence type="ECO:0000256" key="3">
    <source>
        <dbReference type="ARBA" id="ARBA00022827"/>
    </source>
</evidence>
<dbReference type="InterPro" id="IPR050641">
    <property type="entry name" value="RIFMO-like"/>
</dbReference>
<dbReference type="EMBL" id="BAAASL010000001">
    <property type="protein sequence ID" value="GAA2707995.1"/>
    <property type="molecule type" value="Genomic_DNA"/>
</dbReference>